<comment type="caution">
    <text evidence="3">The sequence shown here is derived from an EMBL/GenBank/DDBJ whole genome shotgun (WGS) entry which is preliminary data.</text>
</comment>
<evidence type="ECO:0000259" key="2">
    <source>
        <dbReference type="Pfam" id="PF14361"/>
    </source>
</evidence>
<name>A0ABW2Y739_9ACTN</name>
<dbReference type="InterPro" id="IPR025751">
    <property type="entry name" value="RsbRD_N_dom"/>
</dbReference>
<dbReference type="Gene3D" id="1.10.10.2840">
    <property type="entry name" value="PucR C-terminal helix-turn-helix domain"/>
    <property type="match status" value="1"/>
</dbReference>
<evidence type="ECO:0000259" key="1">
    <source>
        <dbReference type="Pfam" id="PF13556"/>
    </source>
</evidence>
<dbReference type="Proteomes" id="UP001597063">
    <property type="component" value="Unassembled WGS sequence"/>
</dbReference>
<keyword evidence="4" id="KW-1185">Reference proteome</keyword>
<evidence type="ECO:0000313" key="4">
    <source>
        <dbReference type="Proteomes" id="UP001597063"/>
    </source>
</evidence>
<reference evidence="4" key="1">
    <citation type="journal article" date="2019" name="Int. J. Syst. Evol. Microbiol.">
        <title>The Global Catalogue of Microorganisms (GCM) 10K type strain sequencing project: providing services to taxonomists for standard genome sequencing and annotation.</title>
        <authorList>
            <consortium name="The Broad Institute Genomics Platform"/>
            <consortium name="The Broad Institute Genome Sequencing Center for Infectious Disease"/>
            <person name="Wu L."/>
            <person name="Ma J."/>
        </authorList>
    </citation>
    <scope>NUCLEOTIDE SEQUENCE [LARGE SCALE GENOMIC DNA]</scope>
    <source>
        <strain evidence="4">JCM 9371</strain>
    </source>
</reference>
<organism evidence="3 4">
    <name type="scientific">Actinomadura fibrosa</name>
    <dbReference type="NCBI Taxonomy" id="111802"/>
    <lineage>
        <taxon>Bacteria</taxon>
        <taxon>Bacillati</taxon>
        <taxon>Actinomycetota</taxon>
        <taxon>Actinomycetes</taxon>
        <taxon>Streptosporangiales</taxon>
        <taxon>Thermomonosporaceae</taxon>
        <taxon>Actinomadura</taxon>
    </lineage>
</organism>
<evidence type="ECO:0000313" key="3">
    <source>
        <dbReference type="EMBL" id="MFD0692141.1"/>
    </source>
</evidence>
<dbReference type="InterPro" id="IPR051448">
    <property type="entry name" value="CdaR-like_regulators"/>
</dbReference>
<sequence length="340" mass="37364">MLDAIATRGMERPDISFAQRLGRRYAEHGLPLETVLRVYRLAGGLLWERLADVVNERHPDDLAFLVAGARRTLTMIDQLSDAITESYHQSSHKAETALKALDDLLDGHEDHTDRVPPLGLPEHGRYVVIAASAHTGPSPPDKVAGTRLIWRSRPDTLLGVALLDTPDIDELATGLRPLIRKPAGIGLPVDRLTDLGKARRLADLARSIAAATNNGTMLPGPGNELVRLDEHLPAAFVTAHPDLARHLRETVMGPLLDLDRADRDLLLQTVTAWLDCHGSTARAAQRLFCHRNTVLGRLRRVQRLTGRRLDHPREATELVLALEAVRLAQTPDHGAGRPPP</sequence>
<gene>
    <name evidence="3" type="ORF">ACFQZM_47165</name>
</gene>
<dbReference type="RefSeq" id="WP_131760908.1">
    <property type="nucleotide sequence ID" value="NZ_CAACUY010000136.1"/>
</dbReference>
<dbReference type="PANTHER" id="PTHR33744">
    <property type="entry name" value="CARBOHYDRATE DIACID REGULATOR"/>
    <property type="match status" value="1"/>
</dbReference>
<feature type="domain" description="RsbT co-antagonist protein RsbRD N-terminal" evidence="2">
    <location>
        <begin position="1"/>
        <end position="91"/>
    </location>
</feature>
<feature type="domain" description="PucR C-terminal helix-turn-helix" evidence="1">
    <location>
        <begin position="266"/>
        <end position="324"/>
    </location>
</feature>
<protein>
    <submittedName>
        <fullName evidence="3">PucR family transcriptional regulator</fullName>
    </submittedName>
</protein>
<dbReference type="PANTHER" id="PTHR33744:SF1">
    <property type="entry name" value="DNA-BINDING TRANSCRIPTIONAL ACTIVATOR ADER"/>
    <property type="match status" value="1"/>
</dbReference>
<dbReference type="InterPro" id="IPR042070">
    <property type="entry name" value="PucR_C-HTH_sf"/>
</dbReference>
<dbReference type="Pfam" id="PF14361">
    <property type="entry name" value="RsbRD_N"/>
    <property type="match status" value="1"/>
</dbReference>
<dbReference type="EMBL" id="JBHTGP010000035">
    <property type="protein sequence ID" value="MFD0692141.1"/>
    <property type="molecule type" value="Genomic_DNA"/>
</dbReference>
<dbReference type="InterPro" id="IPR025736">
    <property type="entry name" value="PucR_C-HTH_dom"/>
</dbReference>
<dbReference type="Pfam" id="PF13556">
    <property type="entry name" value="HTH_30"/>
    <property type="match status" value="1"/>
</dbReference>
<accession>A0ABW2Y739</accession>
<proteinExistence type="predicted"/>